<dbReference type="Pfam" id="PF12389">
    <property type="entry name" value="Peptidase_M73"/>
    <property type="match status" value="1"/>
</dbReference>
<dbReference type="OrthoDB" id="3788361at2"/>
<organism evidence="2 3">
    <name type="scientific">Geodermatophilus sabuli</name>
    <dbReference type="NCBI Taxonomy" id="1564158"/>
    <lineage>
        <taxon>Bacteria</taxon>
        <taxon>Bacillati</taxon>
        <taxon>Actinomycetota</taxon>
        <taxon>Actinomycetes</taxon>
        <taxon>Geodermatophilales</taxon>
        <taxon>Geodermatophilaceae</taxon>
        <taxon>Geodermatophilus</taxon>
    </lineage>
</organism>
<reference evidence="2 3" key="1">
    <citation type="submission" date="2017-09" db="EMBL/GenBank/DDBJ databases">
        <authorList>
            <person name="Ehlers B."/>
            <person name="Leendertz F.H."/>
        </authorList>
    </citation>
    <scope>NUCLEOTIDE SEQUENCE [LARGE SCALE GENOMIC DNA]</scope>
    <source>
        <strain evidence="2 3">DSM 46844</strain>
    </source>
</reference>
<gene>
    <name evidence="2" type="ORF">SAMN06893097_10195</name>
</gene>
<sequence length="205" mass="20698">MSTKARTATTARKVVGSLGVIGAAAAVAGLGTFGAFTDSTTPITTQVQSGKVDINLSESTALTAIAAGLVPGDTVTRAVTLRNDGDAALSSVNLNVTAPVSSVLTTDRVNGLQLVLRSCSVPWTQGGSTEAPTFTCGNGSERAITPSGAAVGTFLVNAPNSLNPAGTDHLVYTITLPNSADNTFQGKTATLKLEFSAVQRTSTAR</sequence>
<evidence type="ECO:0000313" key="2">
    <source>
        <dbReference type="EMBL" id="SNX94305.1"/>
    </source>
</evidence>
<protein>
    <submittedName>
        <fullName evidence="2">Camelysin metallo-endopeptidase</fullName>
    </submittedName>
</protein>
<proteinExistence type="predicted"/>
<name>A0A285E5K8_9ACTN</name>
<feature type="transmembrane region" description="Helical" evidence="1">
    <location>
        <begin position="14"/>
        <end position="36"/>
    </location>
</feature>
<keyword evidence="1" id="KW-1133">Transmembrane helix</keyword>
<evidence type="ECO:0000256" key="1">
    <source>
        <dbReference type="SAM" id="Phobius"/>
    </source>
</evidence>
<dbReference type="InterPro" id="IPR022121">
    <property type="entry name" value="Peptidase_M73_camelysin"/>
</dbReference>
<keyword evidence="1" id="KW-0472">Membrane</keyword>
<dbReference type="RefSeq" id="WP_143426495.1">
    <property type="nucleotide sequence ID" value="NZ_JACHXB010000001.1"/>
</dbReference>
<keyword evidence="3" id="KW-1185">Reference proteome</keyword>
<dbReference type="Proteomes" id="UP000219514">
    <property type="component" value="Unassembled WGS sequence"/>
</dbReference>
<dbReference type="AlphaFoldDB" id="A0A285E5K8"/>
<accession>A0A285E5K8</accession>
<evidence type="ECO:0000313" key="3">
    <source>
        <dbReference type="Proteomes" id="UP000219514"/>
    </source>
</evidence>
<keyword evidence="1" id="KW-0812">Transmembrane</keyword>
<dbReference type="EMBL" id="OBDO01000001">
    <property type="protein sequence ID" value="SNX94305.1"/>
    <property type="molecule type" value="Genomic_DNA"/>
</dbReference>